<feature type="region of interest" description="Disordered" evidence="2">
    <location>
        <begin position="554"/>
        <end position="577"/>
    </location>
</feature>
<dbReference type="Proteomes" id="UP000284403">
    <property type="component" value="Unassembled WGS sequence"/>
</dbReference>
<feature type="region of interest" description="Disordered" evidence="2">
    <location>
        <begin position="522"/>
        <end position="542"/>
    </location>
</feature>
<name>A0A422PGN2_9TRYP</name>
<feature type="compositionally biased region" description="Pro residues" evidence="2">
    <location>
        <begin position="674"/>
        <end position="684"/>
    </location>
</feature>
<feature type="compositionally biased region" description="Low complexity" evidence="2">
    <location>
        <begin position="292"/>
        <end position="302"/>
    </location>
</feature>
<organism evidence="3 4">
    <name type="scientific">Trypanosoma conorhini</name>
    <dbReference type="NCBI Taxonomy" id="83891"/>
    <lineage>
        <taxon>Eukaryota</taxon>
        <taxon>Discoba</taxon>
        <taxon>Euglenozoa</taxon>
        <taxon>Kinetoplastea</taxon>
        <taxon>Metakinetoplastina</taxon>
        <taxon>Trypanosomatida</taxon>
        <taxon>Trypanosomatidae</taxon>
        <taxon>Trypanosoma</taxon>
    </lineage>
</organism>
<reference evidence="3 4" key="1">
    <citation type="journal article" date="2018" name="BMC Genomics">
        <title>Genomic comparison of Trypanosoma conorhini and Trypanosoma rangeli to Trypanosoma cruzi strains of high and low virulence.</title>
        <authorList>
            <person name="Bradwell K.R."/>
            <person name="Koparde V.N."/>
            <person name="Matveyev A.V."/>
            <person name="Serrano M.G."/>
            <person name="Alves J.M."/>
            <person name="Parikh H."/>
            <person name="Huang B."/>
            <person name="Lee V."/>
            <person name="Espinosa-Alvarez O."/>
            <person name="Ortiz P.A."/>
            <person name="Costa-Martins A.G."/>
            <person name="Teixeira M.M."/>
            <person name="Buck G.A."/>
        </authorList>
    </citation>
    <scope>NUCLEOTIDE SEQUENCE [LARGE SCALE GENOMIC DNA]</scope>
    <source>
        <strain evidence="3 4">025E</strain>
    </source>
</reference>
<accession>A0A422PGN2</accession>
<dbReference type="OrthoDB" id="249907at2759"/>
<dbReference type="AlphaFoldDB" id="A0A422PGN2"/>
<dbReference type="RefSeq" id="XP_029227960.1">
    <property type="nucleotide sequence ID" value="XM_029371911.1"/>
</dbReference>
<evidence type="ECO:0000256" key="2">
    <source>
        <dbReference type="SAM" id="MobiDB-lite"/>
    </source>
</evidence>
<gene>
    <name evidence="3" type="ORF">Tco025E_05007</name>
</gene>
<feature type="compositionally biased region" description="Low complexity" evidence="2">
    <location>
        <begin position="638"/>
        <end position="648"/>
    </location>
</feature>
<comment type="caution">
    <text evidence="3">The sequence shown here is derived from an EMBL/GenBank/DDBJ whole genome shotgun (WGS) entry which is preliminary data.</text>
</comment>
<feature type="compositionally biased region" description="Polar residues" evidence="2">
    <location>
        <begin position="251"/>
        <end position="260"/>
    </location>
</feature>
<protein>
    <submittedName>
        <fullName evidence="3">Uncharacterized protein</fullName>
    </submittedName>
</protein>
<sequence length="871" mass="95233">MYTDDFPQRRNALKKAERLKSKAARRQEKRLMHPFCFSCEEVRAAGEFGAPPPSYASSTTASSLEWLAGEDRGLLRDVGQTAAGGDTRRAEPGGAGRPELSADPQCRTAPPTGCEVAGAPSAEPGRCGHEAKGAAAAVEAEEEVVVVVAMRAAAEGRGASVAAPESNDRGDRQKPSALSTSSLSSLMILSENLEAKSSSRGGGDAADSSIVLDTGDECDSDLLPPDDEVFSITLSSTATDTPPPSPPTSPHQGQNNNASHRATDAADGLRTSKASVASQLTPAAGTPRVENEAAVSVAAVGAFEEEQPPTPPHAGGMGGEVGKTPRPSSSPSPLLFHGGKQWHDGRVVSPAAPAAVAPPLPSLGAERSQSSPQPRCFDRYVLQGRAKRRQREEEEEERQQRLKEAEERRYTPQVSLYAEQRGSRSLAEYIAASRAWEQRRTDHVKSVEAQIEAAEERMRRAAVRVNATSERIVREMEERRKRIGVVEGATQHAAFRQSLLRRLQKKYAPSFKPVITAVAGRRKAAEGQTRQEGGRHSGLGDFYDRFSRYRDASDKKRERLLQSATAQQAAPPTQRRTMAHIKEYARSMWEQDERRRDKLRRQVERERQEEEEQIRAMRPQVNRRSAELAERFRERQRTAATAASTSTSVPPMAGLRRGGTRQQPRRATSGKRGSPPPKRPPPPTNRKLAFSTSNSCSGPQKPGASGPKETVTPAISPDFEERNAQLLRMRKQRAESLRHEAEKEIAETCTFKPQVDPVSRRMVEAHYRHHLRPHAFHHEPPSCFGEHKCPSSSAAARTGARNGVDGDVAWASGVRVAKDVDDRVESISCHPDDEDGDGGTNDDGEDDLAAQIESLESMLTQWKQLEAEYRV</sequence>
<feature type="region of interest" description="Disordered" evidence="2">
    <location>
        <begin position="822"/>
        <end position="847"/>
    </location>
</feature>
<keyword evidence="1" id="KW-0175">Coiled coil</keyword>
<feature type="compositionally biased region" description="Acidic residues" evidence="2">
    <location>
        <begin position="832"/>
        <end position="847"/>
    </location>
</feature>
<evidence type="ECO:0000313" key="3">
    <source>
        <dbReference type="EMBL" id="RNF16882.1"/>
    </source>
</evidence>
<evidence type="ECO:0000256" key="1">
    <source>
        <dbReference type="SAM" id="Coils"/>
    </source>
</evidence>
<dbReference type="EMBL" id="MKKU01000280">
    <property type="protein sequence ID" value="RNF16882.1"/>
    <property type="molecule type" value="Genomic_DNA"/>
</dbReference>
<feature type="compositionally biased region" description="Basic and acidic residues" evidence="2">
    <location>
        <begin position="14"/>
        <end position="26"/>
    </location>
</feature>
<feature type="compositionally biased region" description="Low complexity" evidence="2">
    <location>
        <begin position="564"/>
        <end position="576"/>
    </location>
</feature>
<feature type="coiled-coil region" evidence="1">
    <location>
        <begin position="444"/>
        <end position="471"/>
    </location>
</feature>
<keyword evidence="4" id="KW-1185">Reference proteome</keyword>
<feature type="compositionally biased region" description="Polar residues" evidence="2">
    <location>
        <begin position="272"/>
        <end position="281"/>
    </location>
</feature>
<feature type="compositionally biased region" description="Basic and acidic residues" evidence="2">
    <location>
        <begin position="624"/>
        <end position="637"/>
    </location>
</feature>
<evidence type="ECO:0000313" key="4">
    <source>
        <dbReference type="Proteomes" id="UP000284403"/>
    </source>
</evidence>
<feature type="region of interest" description="Disordered" evidence="2">
    <location>
        <begin position="155"/>
        <end position="410"/>
    </location>
</feature>
<proteinExistence type="predicted"/>
<feature type="compositionally biased region" description="Basic and acidic residues" evidence="2">
    <location>
        <begin position="398"/>
        <end position="410"/>
    </location>
</feature>
<feature type="compositionally biased region" description="Acidic residues" evidence="2">
    <location>
        <begin position="214"/>
        <end position="229"/>
    </location>
</feature>
<feature type="compositionally biased region" description="Low complexity" evidence="2">
    <location>
        <begin position="176"/>
        <end position="192"/>
    </location>
</feature>
<dbReference type="GeneID" id="40318618"/>
<feature type="region of interest" description="Disordered" evidence="2">
    <location>
        <begin position="1"/>
        <end position="26"/>
    </location>
</feature>
<feature type="region of interest" description="Disordered" evidence="2">
    <location>
        <begin position="78"/>
        <end position="128"/>
    </location>
</feature>
<feature type="region of interest" description="Disordered" evidence="2">
    <location>
        <begin position="604"/>
        <end position="714"/>
    </location>
</feature>